<organism evidence="9">
    <name type="scientific">hydrothermal vent metagenome</name>
    <dbReference type="NCBI Taxonomy" id="652676"/>
    <lineage>
        <taxon>unclassified sequences</taxon>
        <taxon>metagenomes</taxon>
        <taxon>ecological metagenomes</taxon>
    </lineage>
</organism>
<evidence type="ECO:0000256" key="3">
    <source>
        <dbReference type="ARBA" id="ARBA00022475"/>
    </source>
</evidence>
<evidence type="ECO:0000256" key="7">
    <source>
        <dbReference type="SAM" id="Phobius"/>
    </source>
</evidence>
<keyword evidence="2" id="KW-0813">Transport</keyword>
<name>A0A3B0ZSY6_9ZZZZ</name>
<keyword evidence="3" id="KW-1003">Cell membrane</keyword>
<evidence type="ECO:0000256" key="4">
    <source>
        <dbReference type="ARBA" id="ARBA00022692"/>
    </source>
</evidence>
<dbReference type="InterPro" id="IPR055348">
    <property type="entry name" value="DctQ"/>
</dbReference>
<reference evidence="9" key="1">
    <citation type="submission" date="2018-06" db="EMBL/GenBank/DDBJ databases">
        <authorList>
            <person name="Zhirakovskaya E."/>
        </authorList>
    </citation>
    <scope>NUCLEOTIDE SEQUENCE</scope>
</reference>
<dbReference type="EMBL" id="UOFP01000053">
    <property type="protein sequence ID" value="VAW84544.1"/>
    <property type="molecule type" value="Genomic_DNA"/>
</dbReference>
<evidence type="ECO:0000259" key="8">
    <source>
        <dbReference type="Pfam" id="PF04290"/>
    </source>
</evidence>
<sequence>MIKFIDRLTSHAGLMAAWMFFAIGMMITYEVVMRKVFNAPTVWADEMARFFQIWAVYLAGAYVLKNRQLI</sequence>
<keyword evidence="4 7" id="KW-0812">Transmembrane</keyword>
<comment type="subcellular location">
    <subcellularLocation>
        <location evidence="1">Cell membrane</location>
        <topology evidence="1">Multi-pass membrane protein</topology>
    </subcellularLocation>
</comment>
<keyword evidence="6 7" id="KW-0472">Membrane</keyword>
<gene>
    <name evidence="9" type="ORF">MNBD_GAMMA18-174</name>
</gene>
<keyword evidence="5 7" id="KW-1133">Transmembrane helix</keyword>
<dbReference type="GO" id="GO:0005886">
    <property type="term" value="C:plasma membrane"/>
    <property type="evidence" value="ECO:0007669"/>
    <property type="project" value="UniProtKB-SubCell"/>
</dbReference>
<feature type="transmembrane region" description="Helical" evidence="7">
    <location>
        <begin position="47"/>
        <end position="64"/>
    </location>
</feature>
<evidence type="ECO:0000256" key="5">
    <source>
        <dbReference type="ARBA" id="ARBA00022989"/>
    </source>
</evidence>
<evidence type="ECO:0000256" key="1">
    <source>
        <dbReference type="ARBA" id="ARBA00004651"/>
    </source>
</evidence>
<feature type="non-terminal residue" evidence="9">
    <location>
        <position position="70"/>
    </location>
</feature>
<feature type="transmembrane region" description="Helical" evidence="7">
    <location>
        <begin position="12"/>
        <end position="32"/>
    </location>
</feature>
<accession>A0A3B0ZSY6</accession>
<dbReference type="Pfam" id="PF04290">
    <property type="entry name" value="DctQ"/>
    <property type="match status" value="1"/>
</dbReference>
<dbReference type="AlphaFoldDB" id="A0A3B0ZSY6"/>
<feature type="domain" description="Tripartite ATP-independent periplasmic transporters DctQ component" evidence="8">
    <location>
        <begin position="25"/>
        <end position="70"/>
    </location>
</feature>
<evidence type="ECO:0000256" key="2">
    <source>
        <dbReference type="ARBA" id="ARBA00022448"/>
    </source>
</evidence>
<proteinExistence type="predicted"/>
<evidence type="ECO:0000313" key="9">
    <source>
        <dbReference type="EMBL" id="VAW84544.1"/>
    </source>
</evidence>
<evidence type="ECO:0000256" key="6">
    <source>
        <dbReference type="ARBA" id="ARBA00023136"/>
    </source>
</evidence>
<protein>
    <recommendedName>
        <fullName evidence="8">Tripartite ATP-independent periplasmic transporters DctQ component domain-containing protein</fullName>
    </recommendedName>
</protein>